<comment type="caution">
    <text evidence="2">The sequence shown here is derived from an EMBL/GenBank/DDBJ whole genome shotgun (WGS) entry which is preliminary data.</text>
</comment>
<dbReference type="EMBL" id="BMAV01015920">
    <property type="protein sequence ID" value="GFY66246.1"/>
    <property type="molecule type" value="Genomic_DNA"/>
</dbReference>
<gene>
    <name evidence="2" type="primary">NCL1_41151</name>
    <name evidence="2" type="ORF">TNIN_250231</name>
    <name evidence="3" type="ORF">TNIN_25481</name>
</gene>
<feature type="domain" description="SOCS box" evidence="1">
    <location>
        <begin position="388"/>
        <end position="426"/>
    </location>
</feature>
<organism evidence="2 4">
    <name type="scientific">Trichonephila inaurata madagascariensis</name>
    <dbReference type="NCBI Taxonomy" id="2747483"/>
    <lineage>
        <taxon>Eukaryota</taxon>
        <taxon>Metazoa</taxon>
        <taxon>Ecdysozoa</taxon>
        <taxon>Arthropoda</taxon>
        <taxon>Chelicerata</taxon>
        <taxon>Arachnida</taxon>
        <taxon>Araneae</taxon>
        <taxon>Araneomorphae</taxon>
        <taxon>Entelegynae</taxon>
        <taxon>Araneoidea</taxon>
        <taxon>Nephilidae</taxon>
        <taxon>Trichonephila</taxon>
        <taxon>Trichonephila inaurata</taxon>
    </lineage>
</organism>
<keyword evidence="4" id="KW-1185">Reference proteome</keyword>
<name>A0A8X6XZE6_9ARAC</name>
<accession>A0A8X6XZE6</accession>
<reference evidence="2" key="1">
    <citation type="submission" date="2020-08" db="EMBL/GenBank/DDBJ databases">
        <title>Multicomponent nature underlies the extraordinary mechanical properties of spider dragline silk.</title>
        <authorList>
            <person name="Kono N."/>
            <person name="Nakamura H."/>
            <person name="Mori M."/>
            <person name="Yoshida Y."/>
            <person name="Ohtoshi R."/>
            <person name="Malay A.D."/>
            <person name="Moran D.A.P."/>
            <person name="Tomita M."/>
            <person name="Numata K."/>
            <person name="Arakawa K."/>
        </authorList>
    </citation>
    <scope>NUCLEOTIDE SEQUENCE</scope>
</reference>
<evidence type="ECO:0000313" key="2">
    <source>
        <dbReference type="EMBL" id="GFY63175.1"/>
    </source>
</evidence>
<dbReference type="SMART" id="SM00969">
    <property type="entry name" value="SOCS_box"/>
    <property type="match status" value="1"/>
</dbReference>
<sequence length="453" mass="53757">MPKRYNSMPDVFRKKFCSDISFWKTFYDFPCLYPQSETIHVAKVNLKSAVDVVRYSFVAHKSVTYLDLSIGEYGKLEKLCYTKHAFMNEVLSGRYILYNYHLDVSKKLDDNISELNASLYFAGSNSLFLAKSCFLKEVSVEHESVHKMKNEDMLYVKIAIQKSNHKISTLMSFIKFFSIPKEILHQIFIPFLKLLAKEREDSELLWQFLQLQPQVVSQIFSPAYDPCLVDFILYRTTHAKVRMFNEKTYWRYLFDRNYRSFYLLIKYGYNYPFLPGDFLCYVKDAVEFHILWTEERRYPPNMWNFFLPQHRDNIFLLTLLFLIRNKFQVIEPIDLVKLLWQAIPDTFFTRFEIIQGCERLHIHGEKKSKFIQIYESNVSSGYLQDPVPRSLLHLCRCRIRERMGSVFQLPHGIDNLIIPEHLKKYLSLDIPDEPVVHPMPPLIIAPAVSNLLY</sequence>
<evidence type="ECO:0000313" key="4">
    <source>
        <dbReference type="Proteomes" id="UP000886998"/>
    </source>
</evidence>
<dbReference type="Pfam" id="PF07525">
    <property type="entry name" value="SOCS_box"/>
    <property type="match status" value="1"/>
</dbReference>
<dbReference type="FunFam" id="1.10.750.20:FF:000001">
    <property type="entry name" value="Ankyrin repeat and SOCS box containing 1"/>
    <property type="match status" value="1"/>
</dbReference>
<dbReference type="SUPFAM" id="SSF158235">
    <property type="entry name" value="SOCS box-like"/>
    <property type="match status" value="1"/>
</dbReference>
<proteinExistence type="predicted"/>
<dbReference type="Gene3D" id="1.10.750.20">
    <property type="entry name" value="SOCS box"/>
    <property type="match status" value="1"/>
</dbReference>
<dbReference type="InterPro" id="IPR036036">
    <property type="entry name" value="SOCS_box-like_dom_sf"/>
</dbReference>
<dbReference type="InterPro" id="IPR001496">
    <property type="entry name" value="SOCS_box"/>
</dbReference>
<dbReference type="Proteomes" id="UP000886998">
    <property type="component" value="Unassembled WGS sequence"/>
</dbReference>
<evidence type="ECO:0000259" key="1">
    <source>
        <dbReference type="PROSITE" id="PS50225"/>
    </source>
</evidence>
<dbReference type="EMBL" id="BMAV01014641">
    <property type="protein sequence ID" value="GFY63175.1"/>
    <property type="molecule type" value="Genomic_DNA"/>
</dbReference>
<evidence type="ECO:0000313" key="3">
    <source>
        <dbReference type="EMBL" id="GFY66246.1"/>
    </source>
</evidence>
<dbReference type="GO" id="GO:0035556">
    <property type="term" value="P:intracellular signal transduction"/>
    <property type="evidence" value="ECO:0007669"/>
    <property type="project" value="InterPro"/>
</dbReference>
<dbReference type="PROSITE" id="PS50225">
    <property type="entry name" value="SOCS"/>
    <property type="match status" value="1"/>
</dbReference>
<dbReference type="CDD" id="cd03716">
    <property type="entry name" value="SOCS_ASB_like"/>
    <property type="match status" value="1"/>
</dbReference>
<dbReference type="OrthoDB" id="6431764at2759"/>
<protein>
    <submittedName>
        <fullName evidence="2">SOCS box domain-containing protein</fullName>
    </submittedName>
</protein>
<dbReference type="AlphaFoldDB" id="A0A8X6XZE6"/>